<dbReference type="HOGENOM" id="CLU_2825678_0_0_9"/>
<sequence>MYSEYFNNSLLQSCNKLFAMQLKEINGMKHLGLLLELSVINPVMVPFSSQTQKNIRNITDVYFIER</sequence>
<protein>
    <submittedName>
        <fullName evidence="1">Uncharacterized protein</fullName>
    </submittedName>
</protein>
<proteinExistence type="predicted"/>
<name>H1LKM4_9LACO</name>
<evidence type="ECO:0000313" key="2">
    <source>
        <dbReference type="Proteomes" id="UP000005025"/>
    </source>
</evidence>
<comment type="caution">
    <text evidence="1">The sequence shown here is derived from an EMBL/GenBank/DDBJ whole genome shotgun (WGS) entry which is preliminary data.</text>
</comment>
<dbReference type="Proteomes" id="UP000005025">
    <property type="component" value="Unassembled WGS sequence"/>
</dbReference>
<reference evidence="1 2" key="1">
    <citation type="submission" date="2011-09" db="EMBL/GenBank/DDBJ databases">
        <authorList>
            <person name="Weinstock G."/>
            <person name="Sodergren E."/>
            <person name="Clifton S."/>
            <person name="Fulton L."/>
            <person name="Fulton B."/>
            <person name="Courtney L."/>
            <person name="Fronick C."/>
            <person name="Harrison M."/>
            <person name="Strong C."/>
            <person name="Farmer C."/>
            <person name="Delahaunty K."/>
            <person name="Markovic C."/>
            <person name="Hall O."/>
            <person name="Minx P."/>
            <person name="Tomlinson C."/>
            <person name="Mitreva M."/>
            <person name="Hou S."/>
            <person name="Chen J."/>
            <person name="Wollam A."/>
            <person name="Pepin K.H."/>
            <person name="Johnson M."/>
            <person name="Bhonagiri V."/>
            <person name="Zhang X."/>
            <person name="Suruliraj S."/>
            <person name="Warren W."/>
            <person name="Chinwalla A."/>
            <person name="Mardis E.R."/>
            <person name="Wilson R.K."/>
        </authorList>
    </citation>
    <scope>NUCLEOTIDE SEQUENCE [LARGE SCALE GENOMIC DNA]</scope>
    <source>
        <strain evidence="1 2">F0435</strain>
    </source>
</reference>
<gene>
    <name evidence="1" type="ORF">HMPREF9104_03178</name>
</gene>
<dbReference type="EMBL" id="AGRJ01000272">
    <property type="protein sequence ID" value="EHO46610.1"/>
    <property type="molecule type" value="Genomic_DNA"/>
</dbReference>
<evidence type="ECO:0000313" key="1">
    <source>
        <dbReference type="EMBL" id="EHO46610.1"/>
    </source>
</evidence>
<dbReference type="AlphaFoldDB" id="H1LKM4"/>
<organism evidence="1 2">
    <name type="scientific">Lentilactobacillus kisonensis F0435</name>
    <dbReference type="NCBI Taxonomy" id="797516"/>
    <lineage>
        <taxon>Bacteria</taxon>
        <taxon>Bacillati</taxon>
        <taxon>Bacillota</taxon>
        <taxon>Bacilli</taxon>
        <taxon>Lactobacillales</taxon>
        <taxon>Lactobacillaceae</taxon>
        <taxon>Lentilactobacillus</taxon>
    </lineage>
</organism>
<accession>H1LKM4</accession>